<keyword evidence="1" id="KW-0175">Coiled coil</keyword>
<dbReference type="RefSeq" id="WP_305730508.1">
    <property type="nucleotide sequence ID" value="NZ_JAUZEA010000007.1"/>
</dbReference>
<organism evidence="4 5">
    <name type="scientific">Stenotrophomonas geniculata</name>
    <dbReference type="NCBI Taxonomy" id="86188"/>
    <lineage>
        <taxon>Bacteria</taxon>
        <taxon>Pseudomonadati</taxon>
        <taxon>Pseudomonadota</taxon>
        <taxon>Gammaproteobacteria</taxon>
        <taxon>Lysobacterales</taxon>
        <taxon>Lysobacteraceae</taxon>
        <taxon>Stenotrophomonas</taxon>
    </lineage>
</organism>
<comment type="caution">
    <text evidence="4">The sequence shown here is derived from an EMBL/GenBank/DDBJ whole genome shotgun (WGS) entry which is preliminary data.</text>
</comment>
<protein>
    <submittedName>
        <fullName evidence="4">H-NS family nucleoid-associated regulatory protein</fullName>
    </submittedName>
</protein>
<dbReference type="SMART" id="SM00528">
    <property type="entry name" value="HNS"/>
    <property type="match status" value="1"/>
</dbReference>
<name>A0AAP5F3K4_9GAMM</name>
<feature type="domain" description="DNA-binding protein H-NS-like C-terminal" evidence="3">
    <location>
        <begin position="77"/>
        <end position="119"/>
    </location>
</feature>
<evidence type="ECO:0000256" key="2">
    <source>
        <dbReference type="SAM" id="MobiDB-lite"/>
    </source>
</evidence>
<dbReference type="EMBL" id="JAVIAC010000007">
    <property type="protein sequence ID" value="MDQ7953144.1"/>
    <property type="molecule type" value="Genomic_DNA"/>
</dbReference>
<dbReference type="Proteomes" id="UP001240529">
    <property type="component" value="Unassembled WGS sequence"/>
</dbReference>
<feature type="region of interest" description="Disordered" evidence="2">
    <location>
        <begin position="64"/>
        <end position="124"/>
    </location>
</feature>
<gene>
    <name evidence="4" type="ORF">Q0031_15280</name>
</gene>
<evidence type="ECO:0000313" key="4">
    <source>
        <dbReference type="EMBL" id="MDQ7953144.1"/>
    </source>
</evidence>
<evidence type="ECO:0000259" key="3">
    <source>
        <dbReference type="SMART" id="SM00528"/>
    </source>
</evidence>
<dbReference type="GO" id="GO:0003677">
    <property type="term" value="F:DNA binding"/>
    <property type="evidence" value="ECO:0007669"/>
    <property type="project" value="InterPro"/>
</dbReference>
<dbReference type="Pfam" id="PF00816">
    <property type="entry name" value="Histone_HNS"/>
    <property type="match status" value="1"/>
</dbReference>
<dbReference type="AlphaFoldDB" id="A0AAP5F3K4"/>
<reference evidence="4" key="1">
    <citation type="submission" date="2023-07" db="EMBL/GenBank/DDBJ databases">
        <authorList>
            <person name="Shahid S."/>
            <person name="Akbar M.Y."/>
            <person name="Ajmal W."/>
            <person name="Ansari A."/>
            <person name="Ghazanfar S."/>
        </authorList>
    </citation>
    <scope>NUCLEOTIDE SEQUENCE</scope>
    <source>
        <strain evidence="4">NIGAB</strain>
    </source>
</reference>
<sequence>MTYAEIQKKEKELRDALQKLEQDKEKLLAAEATKHFEEIHSKMSEFFQHFTAEQKAELKSFFPSDKVRGAKKGGKQAQEKGSVQPKYELPTGEKWSGRGRTPIAFQEWKKANPDHEYPAYPHKS</sequence>
<evidence type="ECO:0000256" key="1">
    <source>
        <dbReference type="SAM" id="Coils"/>
    </source>
</evidence>
<evidence type="ECO:0000313" key="5">
    <source>
        <dbReference type="Proteomes" id="UP001240529"/>
    </source>
</evidence>
<feature type="compositionally biased region" description="Basic and acidic residues" evidence="2">
    <location>
        <begin position="107"/>
        <end position="117"/>
    </location>
</feature>
<dbReference type="Gene3D" id="3.30.160.510">
    <property type="entry name" value="Histone-like nucleoid-structuring protein H-NS"/>
    <property type="match status" value="1"/>
</dbReference>
<feature type="coiled-coil region" evidence="1">
    <location>
        <begin position="3"/>
        <end position="33"/>
    </location>
</feature>
<dbReference type="SUPFAM" id="SSF81273">
    <property type="entry name" value="H-NS histone-like proteins"/>
    <property type="match status" value="1"/>
</dbReference>
<proteinExistence type="predicted"/>
<accession>A0AAP5F3K4</accession>
<dbReference type="InterPro" id="IPR027444">
    <property type="entry name" value="H-NS_C_dom"/>
</dbReference>